<reference evidence="6" key="3">
    <citation type="submission" date="2015-06" db="UniProtKB">
        <authorList>
            <consortium name="EnsemblMetazoa"/>
        </authorList>
    </citation>
    <scope>IDENTIFICATION</scope>
</reference>
<dbReference type="STRING" id="6412.T1ESG3"/>
<accession>T1ESG3</accession>
<name>T1ESG3_HELRO</name>
<dbReference type="HOGENOM" id="CLU_018378_0_0_1"/>
<evidence type="ECO:0008006" key="8">
    <source>
        <dbReference type="Google" id="ProtNLM"/>
    </source>
</evidence>
<evidence type="ECO:0000313" key="6">
    <source>
        <dbReference type="EnsemblMetazoa" id="HelroP162286"/>
    </source>
</evidence>
<evidence type="ECO:0000259" key="4">
    <source>
        <dbReference type="PROSITE" id="PS50081"/>
    </source>
</evidence>
<evidence type="ECO:0000313" key="5">
    <source>
        <dbReference type="EMBL" id="ESN98827.1"/>
    </source>
</evidence>
<dbReference type="Proteomes" id="UP000015101">
    <property type="component" value="Unassembled WGS sequence"/>
</dbReference>
<dbReference type="SUPFAM" id="SSF57889">
    <property type="entry name" value="Cysteine-rich domain"/>
    <property type="match status" value="1"/>
</dbReference>
<dbReference type="Pfam" id="PF00130">
    <property type="entry name" value="C1_1"/>
    <property type="match status" value="1"/>
</dbReference>
<dbReference type="InterPro" id="IPR027080">
    <property type="entry name" value="Unc-13"/>
</dbReference>
<dbReference type="eggNOG" id="KOG1011">
    <property type="taxonomic scope" value="Eukaryota"/>
</dbReference>
<dbReference type="InterPro" id="IPR000008">
    <property type="entry name" value="C2_dom"/>
</dbReference>
<dbReference type="RefSeq" id="XP_009022781.1">
    <property type="nucleotide sequence ID" value="XM_009024533.1"/>
</dbReference>
<dbReference type="EMBL" id="KB097143">
    <property type="protein sequence ID" value="ESN98827.1"/>
    <property type="molecule type" value="Genomic_DNA"/>
</dbReference>
<keyword evidence="7" id="KW-1185">Reference proteome</keyword>
<feature type="domain" description="C2" evidence="3">
    <location>
        <begin position="419"/>
        <end position="504"/>
    </location>
</feature>
<dbReference type="Pfam" id="PF00168">
    <property type="entry name" value="C2"/>
    <property type="match status" value="1"/>
</dbReference>
<dbReference type="PROSITE" id="PS50081">
    <property type="entry name" value="ZF_DAG_PE_2"/>
    <property type="match status" value="1"/>
</dbReference>
<dbReference type="GO" id="GO:0007268">
    <property type="term" value="P:chemical synaptic transmission"/>
    <property type="evidence" value="ECO:0007669"/>
    <property type="project" value="InterPro"/>
</dbReference>
<dbReference type="PANTHER" id="PTHR10480:SF12">
    <property type="entry name" value="UNC-13, ISOFORM E"/>
    <property type="match status" value="1"/>
</dbReference>
<evidence type="ECO:0000256" key="1">
    <source>
        <dbReference type="ARBA" id="ARBA00022723"/>
    </source>
</evidence>
<sequence length="504" mass="57274">MLSSKLEDTLNNESVFKDESFVVVELWIKEFLSDRLIGVSLIPVNDIRVSNEKADGEKVFLHSNLLYEGDRPIGVDGLTKHGLWLDARVNVEDHNNPEVDTPYITENIVGISTVEREAGHDVKMIDPDCCYSNEEKKLNDEDAHPNIEIKDDDGDKRLLTNGIMHIYADDEFENADESRDSRSEHTPLLESIITNSIFNFVTWIKNVSKNMKRASDRFEKSPSLVSKTKWVEALSLVISNNNNNNEEEKELDKLNILKFTVDKMKRKNQLYSKIEPTPNLKVSRRGSIFTGQKPHVYKKTLQAILYPMSNSKPHQFVPLTASTPTFCCECEGLLWGIATQGVRCTECGVKTHDKCREMLNDDCLQKAAEKSSKDGQEDKANNIINIMKDLMEQRVRQHKNLFEFFRKVFNVDETEHEQQIDSAKKLLLAGTSNWCAKLAITVVCAQGLAGKDKTGASDPYVTIQVGKSKKKTSTVLQNLNPTWNETFHLYVVFNDTHAFCCYLA</sequence>
<dbReference type="InterPro" id="IPR046349">
    <property type="entry name" value="C1-like_sf"/>
</dbReference>
<dbReference type="GO" id="GO:0045202">
    <property type="term" value="C:synapse"/>
    <property type="evidence" value="ECO:0007669"/>
    <property type="project" value="GOC"/>
</dbReference>
<keyword evidence="2" id="KW-0862">Zinc</keyword>
<dbReference type="GeneID" id="20199513"/>
<evidence type="ECO:0000313" key="7">
    <source>
        <dbReference type="Proteomes" id="UP000015101"/>
    </source>
</evidence>
<organism evidence="6 7">
    <name type="scientific">Helobdella robusta</name>
    <name type="common">Californian leech</name>
    <dbReference type="NCBI Taxonomy" id="6412"/>
    <lineage>
        <taxon>Eukaryota</taxon>
        <taxon>Metazoa</taxon>
        <taxon>Spiralia</taxon>
        <taxon>Lophotrochozoa</taxon>
        <taxon>Annelida</taxon>
        <taxon>Clitellata</taxon>
        <taxon>Hirudinea</taxon>
        <taxon>Rhynchobdellida</taxon>
        <taxon>Glossiphoniidae</taxon>
        <taxon>Helobdella</taxon>
    </lineage>
</organism>
<dbReference type="SUPFAM" id="SSF49562">
    <property type="entry name" value="C2 domain (Calcium/lipid-binding domain, CaLB)"/>
    <property type="match status" value="1"/>
</dbReference>
<dbReference type="GO" id="GO:0046872">
    <property type="term" value="F:metal ion binding"/>
    <property type="evidence" value="ECO:0007669"/>
    <property type="project" value="UniProtKB-KW"/>
</dbReference>
<dbReference type="GO" id="GO:0019992">
    <property type="term" value="F:diacylglycerol binding"/>
    <property type="evidence" value="ECO:0007669"/>
    <property type="project" value="InterPro"/>
</dbReference>
<gene>
    <name evidence="6" type="primary">20199513</name>
    <name evidence="5" type="ORF">HELRODRAFT_162286</name>
</gene>
<dbReference type="PROSITE" id="PS00479">
    <property type="entry name" value="ZF_DAG_PE_1"/>
    <property type="match status" value="1"/>
</dbReference>
<dbReference type="InParanoid" id="T1ESG3"/>
<dbReference type="SMART" id="SM00109">
    <property type="entry name" value="C1"/>
    <property type="match status" value="1"/>
</dbReference>
<dbReference type="Gene3D" id="2.60.40.150">
    <property type="entry name" value="C2 domain"/>
    <property type="match status" value="1"/>
</dbReference>
<dbReference type="EMBL" id="AMQM01001063">
    <property type="status" value="NOT_ANNOTATED_CDS"/>
    <property type="molecule type" value="Genomic_DNA"/>
</dbReference>
<proteinExistence type="predicted"/>
<dbReference type="EnsemblMetazoa" id="HelroT162286">
    <property type="protein sequence ID" value="HelroP162286"/>
    <property type="gene ID" value="HelroG162286"/>
</dbReference>
<dbReference type="PRINTS" id="PR00008">
    <property type="entry name" value="DAGPEDOMAIN"/>
</dbReference>
<dbReference type="OrthoDB" id="6275741at2759"/>
<dbReference type="PANTHER" id="PTHR10480">
    <property type="entry name" value="PROTEIN UNC-13 HOMOLOG"/>
    <property type="match status" value="1"/>
</dbReference>
<protein>
    <recommendedName>
        <fullName evidence="8">Phorbol-ester/DAG-type domain-containing protein</fullName>
    </recommendedName>
</protein>
<dbReference type="KEGG" id="hro:HELRODRAFT_162286"/>
<evidence type="ECO:0000256" key="2">
    <source>
        <dbReference type="ARBA" id="ARBA00022833"/>
    </source>
</evidence>
<feature type="domain" description="Phorbol-ester/DAG-type" evidence="4">
    <location>
        <begin position="313"/>
        <end position="363"/>
    </location>
</feature>
<dbReference type="CTD" id="20199513"/>
<reference evidence="7" key="1">
    <citation type="submission" date="2012-12" db="EMBL/GenBank/DDBJ databases">
        <authorList>
            <person name="Hellsten U."/>
            <person name="Grimwood J."/>
            <person name="Chapman J.A."/>
            <person name="Shapiro H."/>
            <person name="Aerts A."/>
            <person name="Otillar R.P."/>
            <person name="Terry A.Y."/>
            <person name="Boore J.L."/>
            <person name="Simakov O."/>
            <person name="Marletaz F."/>
            <person name="Cho S.-J."/>
            <person name="Edsinger-Gonzales E."/>
            <person name="Havlak P."/>
            <person name="Kuo D.-H."/>
            <person name="Larsson T."/>
            <person name="Lv J."/>
            <person name="Arendt D."/>
            <person name="Savage R."/>
            <person name="Osoegawa K."/>
            <person name="de Jong P."/>
            <person name="Lindberg D.R."/>
            <person name="Seaver E.C."/>
            <person name="Weisblat D.A."/>
            <person name="Putnam N.H."/>
            <person name="Grigoriev I.V."/>
            <person name="Rokhsar D.S."/>
        </authorList>
    </citation>
    <scope>NUCLEOTIDE SEQUENCE</scope>
</reference>
<keyword evidence="1" id="KW-0479">Metal-binding</keyword>
<dbReference type="InterPro" id="IPR002219">
    <property type="entry name" value="PKC_DAG/PE"/>
</dbReference>
<dbReference type="AlphaFoldDB" id="T1ESG3"/>
<dbReference type="PROSITE" id="PS50004">
    <property type="entry name" value="C2"/>
    <property type="match status" value="1"/>
</dbReference>
<dbReference type="Gene3D" id="3.30.60.20">
    <property type="match status" value="1"/>
</dbReference>
<reference evidence="5 7" key="2">
    <citation type="journal article" date="2013" name="Nature">
        <title>Insights into bilaterian evolution from three spiralian genomes.</title>
        <authorList>
            <person name="Simakov O."/>
            <person name="Marletaz F."/>
            <person name="Cho S.J."/>
            <person name="Edsinger-Gonzales E."/>
            <person name="Havlak P."/>
            <person name="Hellsten U."/>
            <person name="Kuo D.H."/>
            <person name="Larsson T."/>
            <person name="Lv J."/>
            <person name="Arendt D."/>
            <person name="Savage R."/>
            <person name="Osoegawa K."/>
            <person name="de Jong P."/>
            <person name="Grimwood J."/>
            <person name="Chapman J.A."/>
            <person name="Shapiro H."/>
            <person name="Aerts A."/>
            <person name="Otillar R.P."/>
            <person name="Terry A.Y."/>
            <person name="Boore J.L."/>
            <person name="Grigoriev I.V."/>
            <person name="Lindberg D.R."/>
            <person name="Seaver E.C."/>
            <person name="Weisblat D.A."/>
            <person name="Putnam N.H."/>
            <person name="Rokhsar D.S."/>
        </authorList>
    </citation>
    <scope>NUCLEOTIDE SEQUENCE</scope>
</reference>
<dbReference type="InterPro" id="IPR020454">
    <property type="entry name" value="DAG/PE-bd"/>
</dbReference>
<dbReference type="InterPro" id="IPR035892">
    <property type="entry name" value="C2_domain_sf"/>
</dbReference>
<evidence type="ECO:0000259" key="3">
    <source>
        <dbReference type="PROSITE" id="PS50004"/>
    </source>
</evidence>